<feature type="compositionally biased region" description="Polar residues" evidence="1">
    <location>
        <begin position="16"/>
        <end position="25"/>
    </location>
</feature>
<gene>
    <name evidence="3" type="ORF">LANO_0C03048G</name>
</gene>
<keyword evidence="4" id="KW-1185">Reference proteome</keyword>
<feature type="transmembrane region" description="Helical" evidence="2">
    <location>
        <begin position="153"/>
        <end position="175"/>
    </location>
</feature>
<evidence type="ECO:0000256" key="1">
    <source>
        <dbReference type="SAM" id="MobiDB-lite"/>
    </source>
</evidence>
<dbReference type="PANTHER" id="PTHR12822:SF2">
    <property type="entry name" value="PROTEIN YIPF"/>
    <property type="match status" value="1"/>
</dbReference>
<dbReference type="PANTHER" id="PTHR12822">
    <property type="entry name" value="PROTEIN YIPF"/>
    <property type="match status" value="1"/>
</dbReference>
<accession>A0A1G4J5E0</accession>
<keyword evidence="2" id="KW-0472">Membrane</keyword>
<dbReference type="AlphaFoldDB" id="A0A1G4J5E0"/>
<evidence type="ECO:0000256" key="2">
    <source>
        <dbReference type="SAM" id="Phobius"/>
    </source>
</evidence>
<feature type="region of interest" description="Disordered" evidence="1">
    <location>
        <begin position="1"/>
        <end position="41"/>
    </location>
</feature>
<keyword evidence="2" id="KW-1133">Transmembrane helix</keyword>
<feature type="transmembrane region" description="Helical" evidence="2">
    <location>
        <begin position="221"/>
        <end position="245"/>
    </location>
</feature>
<sequence length="250" mass="27634">MEEPNPFADDFLSDYGSATPQTETGPQVPVDFNSSKQNTTSSGKYADLYQIDGDSLKRRLRAALLLQKVQPEGKFETDLYAPVWVTITVAVALYYSRTLPEFFLGLLRGDPPSEASHKLTPYLIVLALYSICSPVLARVLARYVFKIDSDWGVLELICIYGYSIVIWVPLALVMMVLRPFGEIAPNLFKILAVSIIAGVGVGHTVFFFFRQFKTEGEEENAGWKVLWVISVAVGLACSVILTLAFGSSMS</sequence>
<dbReference type="OrthoDB" id="10256463at2759"/>
<dbReference type="EMBL" id="LT598446">
    <property type="protein sequence ID" value="SCU84999.1"/>
    <property type="molecule type" value="Genomic_DNA"/>
</dbReference>
<dbReference type="InterPro" id="IPR039765">
    <property type="entry name" value="Yip5/YIPF1/YIPF2"/>
</dbReference>
<feature type="transmembrane region" description="Helical" evidence="2">
    <location>
        <begin position="119"/>
        <end position="141"/>
    </location>
</feature>
<dbReference type="Proteomes" id="UP000189911">
    <property type="component" value="Chromosome C"/>
</dbReference>
<evidence type="ECO:0000313" key="3">
    <source>
        <dbReference type="EMBL" id="SCU84999.1"/>
    </source>
</evidence>
<dbReference type="GO" id="GO:0005794">
    <property type="term" value="C:Golgi apparatus"/>
    <property type="evidence" value="ECO:0007669"/>
    <property type="project" value="InterPro"/>
</dbReference>
<proteinExistence type="predicted"/>
<protein>
    <submittedName>
        <fullName evidence="3">LANO_0C03048g1_1</fullName>
    </submittedName>
</protein>
<keyword evidence="2" id="KW-0812">Transmembrane</keyword>
<reference evidence="4" key="1">
    <citation type="submission" date="2016-03" db="EMBL/GenBank/DDBJ databases">
        <authorList>
            <person name="Devillers Hugo."/>
        </authorList>
    </citation>
    <scope>NUCLEOTIDE SEQUENCE [LARGE SCALE GENOMIC DNA]</scope>
</reference>
<dbReference type="GO" id="GO:0031267">
    <property type="term" value="F:small GTPase binding"/>
    <property type="evidence" value="ECO:0007669"/>
    <property type="project" value="InterPro"/>
</dbReference>
<organism evidence="3 4">
    <name type="scientific">Lachancea nothofagi CBS 11611</name>
    <dbReference type="NCBI Taxonomy" id="1266666"/>
    <lineage>
        <taxon>Eukaryota</taxon>
        <taxon>Fungi</taxon>
        <taxon>Dikarya</taxon>
        <taxon>Ascomycota</taxon>
        <taxon>Saccharomycotina</taxon>
        <taxon>Saccharomycetes</taxon>
        <taxon>Saccharomycetales</taxon>
        <taxon>Saccharomycetaceae</taxon>
        <taxon>Lachancea</taxon>
    </lineage>
</organism>
<dbReference type="GO" id="GO:0016192">
    <property type="term" value="P:vesicle-mediated transport"/>
    <property type="evidence" value="ECO:0007669"/>
    <property type="project" value="InterPro"/>
</dbReference>
<name>A0A1G4J5E0_9SACH</name>
<evidence type="ECO:0000313" key="4">
    <source>
        <dbReference type="Proteomes" id="UP000189911"/>
    </source>
</evidence>
<feature type="transmembrane region" description="Helical" evidence="2">
    <location>
        <begin position="187"/>
        <end position="209"/>
    </location>
</feature>
<feature type="compositionally biased region" description="Polar residues" evidence="1">
    <location>
        <begin position="32"/>
        <end position="41"/>
    </location>
</feature>
<feature type="transmembrane region" description="Helical" evidence="2">
    <location>
        <begin position="79"/>
        <end position="99"/>
    </location>
</feature>